<protein>
    <recommendedName>
        <fullName evidence="3">YfiR family protein</fullName>
    </recommendedName>
</protein>
<dbReference type="Pfam" id="PF13689">
    <property type="entry name" value="DUF4154"/>
    <property type="match status" value="1"/>
</dbReference>
<gene>
    <name evidence="1" type="ORF">KPC_3771</name>
</gene>
<dbReference type="OrthoDB" id="7355447at2"/>
<name>A0A2U3N4L5_9GAMM</name>
<accession>A0A2U3N4L5</accession>
<proteinExistence type="predicted"/>
<dbReference type="EMBL" id="OOGT01000366">
    <property type="protein sequence ID" value="SPL72593.1"/>
    <property type="molecule type" value="Genomic_DNA"/>
</dbReference>
<dbReference type="AlphaFoldDB" id="A0A2U3N4L5"/>
<dbReference type="FunCoup" id="A0A2U3N4L5">
    <property type="interactions" value="21"/>
</dbReference>
<evidence type="ECO:0000313" key="1">
    <source>
        <dbReference type="EMBL" id="SPL72593.1"/>
    </source>
</evidence>
<dbReference type="InterPro" id="IPR025293">
    <property type="entry name" value="YfiR/HmsC-like"/>
</dbReference>
<evidence type="ECO:0000313" key="2">
    <source>
        <dbReference type="Proteomes" id="UP000245974"/>
    </source>
</evidence>
<dbReference type="RefSeq" id="WP_121975968.1">
    <property type="nucleotide sequence ID" value="NZ_OOGT01000366.1"/>
</dbReference>
<sequence length="169" mass="19235">MISFFRKRHYLFGTLLFFVPISSFAYSPHNIYITTLSILSYVHWKDPTPNVCVVDNANATTQLRNFSKQLQYNYTIGSVRLESVSKENCDAVFFTNTSPEVQQQFLLKNTNALILSFSTNNNDCEIGSAFCLFTTKNGNTSFKINLDTLSRSRVHVDPRVLLLAKNAEN</sequence>
<reference evidence="2" key="1">
    <citation type="submission" date="2018-03" db="EMBL/GenBank/DDBJ databases">
        <authorList>
            <person name="Blom J."/>
        </authorList>
    </citation>
    <scope>NUCLEOTIDE SEQUENCE [LARGE SCALE GENOMIC DNA]</scope>
    <source>
        <strain evidence="2">KPC-SM-21</strain>
    </source>
</reference>
<dbReference type="InParanoid" id="A0A2U3N4L5"/>
<organism evidence="1 2">
    <name type="scientific">Acinetobacter stercoris</name>
    <dbReference type="NCBI Taxonomy" id="2126983"/>
    <lineage>
        <taxon>Bacteria</taxon>
        <taxon>Pseudomonadati</taxon>
        <taxon>Pseudomonadota</taxon>
        <taxon>Gammaproteobacteria</taxon>
        <taxon>Moraxellales</taxon>
        <taxon>Moraxellaceae</taxon>
        <taxon>Acinetobacter</taxon>
    </lineage>
</organism>
<evidence type="ECO:0008006" key="3">
    <source>
        <dbReference type="Google" id="ProtNLM"/>
    </source>
</evidence>
<dbReference type="Proteomes" id="UP000245974">
    <property type="component" value="Unassembled WGS sequence"/>
</dbReference>
<keyword evidence="2" id="KW-1185">Reference proteome</keyword>